<keyword evidence="3" id="KW-1133">Transmembrane helix</keyword>
<dbReference type="Gene3D" id="3.30.450.20">
    <property type="entry name" value="PAS domain"/>
    <property type="match status" value="1"/>
</dbReference>
<feature type="transmembrane region" description="Helical" evidence="3">
    <location>
        <begin position="291"/>
        <end position="312"/>
    </location>
</feature>
<dbReference type="InterPro" id="IPR000160">
    <property type="entry name" value="GGDEF_dom"/>
</dbReference>
<dbReference type="PANTHER" id="PTHR45138:SF9">
    <property type="entry name" value="DIGUANYLATE CYCLASE DGCM-RELATED"/>
    <property type="match status" value="1"/>
</dbReference>
<dbReference type="CDD" id="cd01949">
    <property type="entry name" value="GGDEF"/>
    <property type="match status" value="1"/>
</dbReference>
<dbReference type="PANTHER" id="PTHR45138">
    <property type="entry name" value="REGULATORY COMPONENTS OF SENSORY TRANSDUCTION SYSTEM"/>
    <property type="match status" value="1"/>
</dbReference>
<evidence type="ECO:0000256" key="3">
    <source>
        <dbReference type="SAM" id="Phobius"/>
    </source>
</evidence>
<evidence type="ECO:0000259" key="4">
    <source>
        <dbReference type="PROSITE" id="PS50887"/>
    </source>
</evidence>
<gene>
    <name evidence="5" type="ORF">LMG27952_00829</name>
</gene>
<dbReference type="PROSITE" id="PS50887">
    <property type="entry name" value="GGDEF"/>
    <property type="match status" value="1"/>
</dbReference>
<dbReference type="InterPro" id="IPR043128">
    <property type="entry name" value="Rev_trsase/Diguanyl_cyclase"/>
</dbReference>
<evidence type="ECO:0000313" key="5">
    <source>
        <dbReference type="EMBL" id="CAD6517300.1"/>
    </source>
</evidence>
<comment type="caution">
    <text evidence="5">The sequence shown here is derived from an EMBL/GenBank/DDBJ whole genome shotgun (WGS) entry which is preliminary data.</text>
</comment>
<evidence type="ECO:0000256" key="1">
    <source>
        <dbReference type="ARBA" id="ARBA00012528"/>
    </source>
</evidence>
<dbReference type="EC" id="2.7.7.65" evidence="1"/>
<dbReference type="RefSeq" id="WP_201694642.1">
    <property type="nucleotide sequence ID" value="NZ_CAJHCQ010000002.1"/>
</dbReference>
<keyword evidence="3" id="KW-0472">Membrane</keyword>
<evidence type="ECO:0000256" key="2">
    <source>
        <dbReference type="ARBA" id="ARBA00034247"/>
    </source>
</evidence>
<keyword evidence="3" id="KW-0812">Transmembrane</keyword>
<dbReference type="Gene3D" id="3.30.70.270">
    <property type="match status" value="1"/>
</dbReference>
<proteinExistence type="predicted"/>
<dbReference type="NCBIfam" id="TIGR00254">
    <property type="entry name" value="GGDEF"/>
    <property type="match status" value="1"/>
</dbReference>
<protein>
    <recommendedName>
        <fullName evidence="1">diguanylate cyclase</fullName>
        <ecNumber evidence="1">2.7.7.65</ecNumber>
    </recommendedName>
</protein>
<dbReference type="Pfam" id="PF00990">
    <property type="entry name" value="GGDEF"/>
    <property type="match status" value="1"/>
</dbReference>
<sequence length="629" mass="67403">MKSPATAATLRASISSTGVRRTSWLKLALPVMVLLVLLNMAAHIAQAVGDFGNLNERTARRLDTLATTIALRIQDRVRVVDHTFLMVDEAFANGTPDDGTLARLAALDGGTLGNVSIAVFDSAGHVLASSIPPGDRDEAWFKALHGLTTSSPTIAQLIHRSSGWGLLFIREHPGVGGIADVRIAMVVPVDQALMKGMALPPGSASILVDHDDQVIARYPLSPAIETGSVSHVAGLKREGPTPSTYYAISDEDGRERLETLRSIPVGESGDNWTLKLGYAVDEYRLPWLHSLLLNLLGIVIEVALLIAGIVMLRRENRLHEEIGTWSGFVSNVVRDIPTPIALVDVGTEKIALTNEAFRRLFGAKGDVGECLSMLFAEPANWTGMYVRDNSEPVSMLTCAGAVQMIVRCTRLLDHIDTPEDKGLVLVTLLDVSRQCAQISQLRTEADFDALTKLPNRRSFARASDRAVAHAREHGSPLAVLALDLDHFKRVNDTWGHAAGDCVLEAIAGRINAALRDQDMPARVGGEEFAVILQGATPQQACGIAERIRLSVANAPIVLDDGQAVSITVSIGIALYQHGEPDLAAAQARADAALYCVKRSGRNRIQLKTEGDAQEPDCVANAAATDTGAS</sequence>
<reference evidence="5 6" key="1">
    <citation type="submission" date="2020-10" db="EMBL/GenBank/DDBJ databases">
        <authorList>
            <person name="Peeters C."/>
        </authorList>
    </citation>
    <scope>NUCLEOTIDE SEQUENCE [LARGE SCALE GENOMIC DNA]</scope>
    <source>
        <strain evidence="5 6">LMG 27952</strain>
    </source>
</reference>
<feature type="domain" description="GGDEF" evidence="4">
    <location>
        <begin position="475"/>
        <end position="609"/>
    </location>
</feature>
<dbReference type="SMART" id="SM00267">
    <property type="entry name" value="GGDEF"/>
    <property type="match status" value="1"/>
</dbReference>
<dbReference type="InterPro" id="IPR029787">
    <property type="entry name" value="Nucleotide_cyclase"/>
</dbReference>
<organism evidence="5 6">
    <name type="scientific">Paraburkholderia hiiakae</name>
    <dbReference type="NCBI Taxonomy" id="1081782"/>
    <lineage>
        <taxon>Bacteria</taxon>
        <taxon>Pseudomonadati</taxon>
        <taxon>Pseudomonadota</taxon>
        <taxon>Betaproteobacteria</taxon>
        <taxon>Burkholderiales</taxon>
        <taxon>Burkholderiaceae</taxon>
        <taxon>Paraburkholderia</taxon>
    </lineage>
</organism>
<keyword evidence="6" id="KW-1185">Reference proteome</keyword>
<accession>A0ABN7HGB7</accession>
<evidence type="ECO:0000313" key="6">
    <source>
        <dbReference type="Proteomes" id="UP000656319"/>
    </source>
</evidence>
<name>A0ABN7HGB7_9BURK</name>
<dbReference type="InterPro" id="IPR050469">
    <property type="entry name" value="Diguanylate_Cyclase"/>
</dbReference>
<dbReference type="SUPFAM" id="SSF55073">
    <property type="entry name" value="Nucleotide cyclase"/>
    <property type="match status" value="1"/>
</dbReference>
<dbReference type="EMBL" id="CAJHCQ010000002">
    <property type="protein sequence ID" value="CAD6517300.1"/>
    <property type="molecule type" value="Genomic_DNA"/>
</dbReference>
<dbReference type="Proteomes" id="UP000656319">
    <property type="component" value="Unassembled WGS sequence"/>
</dbReference>
<comment type="catalytic activity">
    <reaction evidence="2">
        <text>2 GTP = 3',3'-c-di-GMP + 2 diphosphate</text>
        <dbReference type="Rhea" id="RHEA:24898"/>
        <dbReference type="ChEBI" id="CHEBI:33019"/>
        <dbReference type="ChEBI" id="CHEBI:37565"/>
        <dbReference type="ChEBI" id="CHEBI:58805"/>
        <dbReference type="EC" id="2.7.7.65"/>
    </reaction>
</comment>